<evidence type="ECO:0000256" key="6">
    <source>
        <dbReference type="HAMAP-Rule" id="MF_00867"/>
    </source>
</evidence>
<dbReference type="Pfam" id="PF01424">
    <property type="entry name" value="R3H"/>
    <property type="match status" value="1"/>
</dbReference>
<keyword evidence="2 6" id="KW-0694">RNA-binding</keyword>
<dbReference type="InterPro" id="IPR038247">
    <property type="entry name" value="Jag_N_dom_sf"/>
</dbReference>
<reference evidence="8" key="1">
    <citation type="submission" date="2020-11" db="EMBL/GenBank/DDBJ databases">
        <title>Multidrug resistant novel bacterium Savagea serpentis sp. nov., isolated from the scats of a vine snake (Ahaetulla nasuta).</title>
        <authorList>
            <person name="Venkata Ramana V."/>
            <person name="Vikas Patil S."/>
            <person name="Yogita Lugani V."/>
        </authorList>
    </citation>
    <scope>NUCLEOTIDE SEQUENCE</scope>
    <source>
        <strain evidence="8">SN6</strain>
    </source>
</reference>
<dbReference type="Proteomes" id="UP000622653">
    <property type="component" value="Unassembled WGS sequence"/>
</dbReference>
<dbReference type="CDD" id="cd02644">
    <property type="entry name" value="R3H_jag"/>
    <property type="match status" value="1"/>
</dbReference>
<organism evidence="8 9">
    <name type="scientific">Savagea serpentis</name>
    <dbReference type="NCBI Taxonomy" id="2785297"/>
    <lineage>
        <taxon>Bacteria</taxon>
        <taxon>Bacillati</taxon>
        <taxon>Bacillota</taxon>
        <taxon>Bacilli</taxon>
        <taxon>Bacillales</taxon>
        <taxon>Caryophanaceae</taxon>
        <taxon>Savagea</taxon>
    </lineage>
</organism>
<comment type="caution">
    <text evidence="6">Lacks conserved residue(s) required for the propagation of feature annotation.</text>
</comment>
<comment type="subunit">
    <text evidence="6">Forms a complex with KhpA.</text>
</comment>
<dbReference type="PANTHER" id="PTHR35800">
    <property type="entry name" value="PROTEIN JAG"/>
    <property type="match status" value="1"/>
</dbReference>
<evidence type="ECO:0000256" key="4">
    <source>
        <dbReference type="ARBA" id="ARBA00023186"/>
    </source>
</evidence>
<dbReference type="InterPro" id="IPR015946">
    <property type="entry name" value="KH_dom-like_a/b"/>
</dbReference>
<dbReference type="EMBL" id="JADKPV010000008">
    <property type="protein sequence ID" value="MBF4502132.1"/>
    <property type="molecule type" value="Genomic_DNA"/>
</dbReference>
<dbReference type="CDD" id="cd02414">
    <property type="entry name" value="KH-II_Jag"/>
    <property type="match status" value="1"/>
</dbReference>
<evidence type="ECO:0000256" key="2">
    <source>
        <dbReference type="ARBA" id="ARBA00022884"/>
    </source>
</evidence>
<keyword evidence="9" id="KW-1185">Reference proteome</keyword>
<comment type="caution">
    <text evidence="8">The sequence shown here is derived from an EMBL/GenBank/DDBJ whole genome shotgun (WGS) entry which is preliminary data.</text>
</comment>
<dbReference type="GO" id="GO:0009252">
    <property type="term" value="P:peptidoglycan biosynthetic process"/>
    <property type="evidence" value="ECO:0007669"/>
    <property type="project" value="UniProtKB-UniRule"/>
</dbReference>
<dbReference type="AlphaFoldDB" id="A0A8J7KD25"/>
<comment type="domain">
    <text evidence="6">Has an N-terminal Jag-N domain and 2 RNA-binding domains (KH and R3H).</text>
</comment>
<evidence type="ECO:0000256" key="3">
    <source>
        <dbReference type="ARBA" id="ARBA00022960"/>
    </source>
</evidence>
<keyword evidence="1 6" id="KW-0963">Cytoplasm</keyword>
<dbReference type="Gene3D" id="3.30.30.80">
    <property type="entry name" value="probable RNA-binding protein from clostridium symbiosum atcc 14940"/>
    <property type="match status" value="1"/>
</dbReference>
<evidence type="ECO:0000256" key="5">
    <source>
        <dbReference type="ARBA" id="ARBA00023316"/>
    </source>
</evidence>
<evidence type="ECO:0000313" key="9">
    <source>
        <dbReference type="Proteomes" id="UP000622653"/>
    </source>
</evidence>
<dbReference type="Gene3D" id="3.30.1370.50">
    <property type="entry name" value="R3H-like domain"/>
    <property type="match status" value="1"/>
</dbReference>
<dbReference type="InterPro" id="IPR036867">
    <property type="entry name" value="R3H_dom_sf"/>
</dbReference>
<dbReference type="PANTHER" id="PTHR35800:SF1">
    <property type="entry name" value="RNA-BINDING PROTEIN KHPB"/>
    <property type="match status" value="1"/>
</dbReference>
<dbReference type="InterPro" id="IPR034079">
    <property type="entry name" value="R3H_KhpB"/>
</dbReference>
<comment type="subcellular location">
    <subcellularLocation>
        <location evidence="6">Cytoplasm</location>
    </subcellularLocation>
</comment>
<dbReference type="GO" id="GO:0003723">
    <property type="term" value="F:RNA binding"/>
    <property type="evidence" value="ECO:0007669"/>
    <property type="project" value="UniProtKB-UniRule"/>
</dbReference>
<dbReference type="GO" id="GO:0008360">
    <property type="term" value="P:regulation of cell shape"/>
    <property type="evidence" value="ECO:0007669"/>
    <property type="project" value="UniProtKB-KW"/>
</dbReference>
<accession>A0A8J7KD25</accession>
<evidence type="ECO:0000259" key="7">
    <source>
        <dbReference type="PROSITE" id="PS51061"/>
    </source>
</evidence>
<evidence type="ECO:0000313" key="8">
    <source>
        <dbReference type="EMBL" id="MBF4502132.1"/>
    </source>
</evidence>
<sequence>MKQIAQTGTTVDLAIQEALKQLKTTREHVEIEVIEQGRKGFLGFGAKEAKVLVTKKETSPIVQEEVKSPVELEQVTVFEKDLEEEKEEYEELTVPEVEEEEKKENPRVDEFTPSSLEKVIPNREQEDVLIENSAKDYIVNIANELNCSNVDITVDGVGKYVDIQIDTPDAAKLIGKRGQNLNALQQLTQLIVNQQSTRFKVVRMNVGDYRERREQSLIYLANRMADQAVSKQRKVKLEPMPSYERKIVHHTLAARIDVDTYSEGSDPYRYLVIEPLQ</sequence>
<dbReference type="Gene3D" id="3.30.300.20">
    <property type="match status" value="1"/>
</dbReference>
<feature type="domain" description="R3H" evidence="7">
    <location>
        <begin position="211"/>
        <end position="277"/>
    </location>
</feature>
<dbReference type="GO" id="GO:0071555">
    <property type="term" value="P:cell wall organization"/>
    <property type="evidence" value="ECO:0007669"/>
    <property type="project" value="UniProtKB-KW"/>
</dbReference>
<evidence type="ECO:0000256" key="1">
    <source>
        <dbReference type="ARBA" id="ARBA00022490"/>
    </source>
</evidence>
<dbReference type="PROSITE" id="PS51061">
    <property type="entry name" value="R3H"/>
    <property type="match status" value="1"/>
</dbReference>
<dbReference type="SMART" id="SM00393">
    <property type="entry name" value="R3H"/>
    <property type="match status" value="1"/>
</dbReference>
<dbReference type="RefSeq" id="WP_194563619.1">
    <property type="nucleotide sequence ID" value="NZ_JADKPV010000008.1"/>
</dbReference>
<comment type="similarity">
    <text evidence="6">Belongs to the KhpB RNA-binding protein family.</text>
</comment>
<keyword evidence="5 6" id="KW-0961">Cell wall biogenesis/degradation</keyword>
<dbReference type="InterPro" id="IPR001374">
    <property type="entry name" value="R3H_dom"/>
</dbReference>
<dbReference type="SMART" id="SM01245">
    <property type="entry name" value="Jag_N"/>
    <property type="match status" value="1"/>
</dbReference>
<dbReference type="InterPro" id="IPR039247">
    <property type="entry name" value="KhpB"/>
</dbReference>
<keyword evidence="4 6" id="KW-0143">Chaperone</keyword>
<dbReference type="SUPFAM" id="SSF82708">
    <property type="entry name" value="R3H domain"/>
    <property type="match status" value="1"/>
</dbReference>
<dbReference type="HAMAP" id="MF_00867">
    <property type="entry name" value="KhpB"/>
    <property type="match status" value="1"/>
</dbReference>
<dbReference type="Pfam" id="PF13083">
    <property type="entry name" value="KH_KhpA-B"/>
    <property type="match status" value="1"/>
</dbReference>
<keyword evidence="3 6" id="KW-0133">Cell shape</keyword>
<comment type="function">
    <text evidence="6">A probable RNA chaperone. Forms a complex with KhpA which binds to cellular RNA and controls its expression. Plays a role in peptidoglycan (PG) homeostasis and cell length regulation.</text>
</comment>
<protein>
    <recommendedName>
        <fullName evidence="6">RNA-binding protein KhpB</fullName>
    </recommendedName>
    <alternativeName>
        <fullName evidence="6">RNA-binding protein EloR</fullName>
    </alternativeName>
</protein>
<dbReference type="InterPro" id="IPR032782">
    <property type="entry name" value="KhpB_N"/>
</dbReference>
<proteinExistence type="inferred from homology"/>
<dbReference type="Pfam" id="PF14804">
    <property type="entry name" value="Jag_N"/>
    <property type="match status" value="1"/>
</dbReference>
<dbReference type="NCBIfam" id="NF041568">
    <property type="entry name" value="Jag_EloR"/>
    <property type="match status" value="1"/>
</dbReference>
<dbReference type="GO" id="GO:0005737">
    <property type="term" value="C:cytoplasm"/>
    <property type="evidence" value="ECO:0007669"/>
    <property type="project" value="UniProtKB-SubCell"/>
</dbReference>
<dbReference type="InterPro" id="IPR038008">
    <property type="entry name" value="Jag_KH"/>
</dbReference>
<name>A0A8J7KD25_9BACL</name>
<gene>
    <name evidence="6" type="primary">khpB</name>
    <name evidence="6" type="synonym">eloR</name>
    <name evidence="8" type="ORF">IRY55_12255</name>
</gene>